<dbReference type="AlphaFoldDB" id="A0AAE6Z0G5"/>
<protein>
    <submittedName>
        <fullName evidence="1">Uncharacterized protein</fullName>
    </submittedName>
</protein>
<organism evidence="1 2">
    <name type="scientific">Dickeya zeae</name>
    <dbReference type="NCBI Taxonomy" id="204042"/>
    <lineage>
        <taxon>Bacteria</taxon>
        <taxon>Pseudomonadati</taxon>
        <taxon>Pseudomonadota</taxon>
        <taxon>Gammaproteobacteria</taxon>
        <taxon>Enterobacterales</taxon>
        <taxon>Pectobacteriaceae</taxon>
        <taxon>Dickeya</taxon>
    </lineage>
</organism>
<gene>
    <name evidence="1" type="ORF">DWG24_14435</name>
</gene>
<evidence type="ECO:0000313" key="1">
    <source>
        <dbReference type="EMBL" id="QIZ51854.1"/>
    </source>
</evidence>
<name>A0AAE6Z0G5_9GAMM</name>
<dbReference type="Proteomes" id="UP000500801">
    <property type="component" value="Chromosome"/>
</dbReference>
<accession>A0AAE6Z0G5</accession>
<dbReference type="RefSeq" id="WP_168363040.1">
    <property type="nucleotide sequence ID" value="NZ_CP033622.1"/>
</dbReference>
<reference evidence="1 2" key="1">
    <citation type="submission" date="2018-11" db="EMBL/GenBank/DDBJ databases">
        <title>Complete genome sequence of Dickeya zeae strain CE1 infecting Canna edulis Ker-Gawl. in China.</title>
        <authorList>
            <person name="Zhang J."/>
            <person name="Lin B."/>
            <person name="Shen H."/>
            <person name="Jiang S."/>
            <person name="Pu X."/>
            <person name="Sun D."/>
        </authorList>
    </citation>
    <scope>NUCLEOTIDE SEQUENCE [LARGE SCALE GENOMIC DNA]</scope>
    <source>
        <strain evidence="1 2">CE1</strain>
    </source>
</reference>
<dbReference type="EMBL" id="CP033622">
    <property type="protein sequence ID" value="QIZ51854.1"/>
    <property type="molecule type" value="Genomic_DNA"/>
</dbReference>
<proteinExistence type="predicted"/>
<sequence length="129" mass="14646">MNSDDFEFYEDDEGVAVNVDLNAFNDSDVQVVCLESESSDEKMVGDVNFIINNQDDFFKVSEREISSYVASVYKSKNFSFKLMKIYIFPDVENEFGFLFRWVGDTEHGIGIKFSGLSVKKIGSAEVAFL</sequence>
<evidence type="ECO:0000313" key="2">
    <source>
        <dbReference type="Proteomes" id="UP000500801"/>
    </source>
</evidence>